<dbReference type="PROSITE" id="PS51387">
    <property type="entry name" value="FAD_PCMH"/>
    <property type="match status" value="1"/>
</dbReference>
<sequence length="753" mass="84556">MESLGNALKSIYHTLSRTCNIVDCCSGVRSCNQFVFPCIRCCSYGNRRVFYNYDGTETVQPLVDYFKPSNKVAKMNLVKGMSLPKERLRIGLTAVEQIAEVVRYAHENDLRLRAVGSGASWSKLTNVRDILIDMRDLTRIVRASPQNTDGSIYHIEVQGGKILHDFVREIDSKYGMSLPCMGNYAGQTIAGIISTSTHGTGQDYPTMSNFVIEVHMVVARGIQIKVRLPKNGEAEEDFESVTRRVEAAKFGDPPLEIQSTEVFRAVAVGFGSLGVIYSVTLECIPVFNIAETRQYIDIEWPEKSEEFRIPEELRALSKGHGKFFSFFVNPFPRGGDEKNENGNRTLKAVYLSGEKTLETGTCQCNMCMDMQCFTCTGCRGQSACQIVQTDCSASCFQMITRFMPCSLAYFADCGLQQFARGKIYIQRWYNVLTFTNGNIHVKTAEYCVPLSNLDGALRDILKIMQQYGEMFGSYTLLPVYVRMVKADDLYLSPANRNRMDGSTSDRFCFIEVPFLPGAYGIDEFHKKIEDHLYANYKARPHWSKNNFLNHKRVQQLYPELEKWKQIYLLFNRDGTFDNEFTRKCGFEDFHPTDDETVDDHRWRGEHGKCCSCERLDSGANTGGADVNVECGAQSRIDDRDSGSNLSSNGGSRTVEAVVEDVRAELWVKRDSGRHVSPCSCDDSTLRIPMGKSGAIVQQPTRSSLPPLFVERTPLAADMREVVESAARHGCGAESQQGSDTYPHPLPTVKSTLV</sequence>
<dbReference type="Pfam" id="PF04030">
    <property type="entry name" value="ALO"/>
    <property type="match status" value="1"/>
</dbReference>
<dbReference type="InterPro" id="IPR016167">
    <property type="entry name" value="FAD-bd_PCMH_sub1"/>
</dbReference>
<dbReference type="Gene3D" id="3.30.465.10">
    <property type="match status" value="1"/>
</dbReference>
<feature type="region of interest" description="Disordered" evidence="2">
    <location>
        <begin position="728"/>
        <end position="753"/>
    </location>
</feature>
<dbReference type="OrthoDB" id="610608at2759"/>
<dbReference type="GO" id="GO:0003885">
    <property type="term" value="F:D-arabinono-1,4-lactone oxidase activity"/>
    <property type="evidence" value="ECO:0007669"/>
    <property type="project" value="InterPro"/>
</dbReference>
<dbReference type="GeneID" id="580373"/>
<dbReference type="GO" id="GO:0016491">
    <property type="term" value="F:oxidoreductase activity"/>
    <property type="evidence" value="ECO:0000318"/>
    <property type="project" value="GO_Central"/>
</dbReference>
<keyword evidence="5" id="KW-1185">Reference proteome</keyword>
<dbReference type="GO" id="GO:0071949">
    <property type="term" value="F:FAD binding"/>
    <property type="evidence" value="ECO:0007669"/>
    <property type="project" value="InterPro"/>
</dbReference>
<dbReference type="InterPro" id="IPR016166">
    <property type="entry name" value="FAD-bd_PCMH"/>
</dbReference>
<dbReference type="InParanoid" id="A0A7M7NEZ3"/>
<keyword evidence="1" id="KW-0560">Oxidoreductase</keyword>
<dbReference type="OMA" id="CMGNYAG"/>
<dbReference type="InterPro" id="IPR006094">
    <property type="entry name" value="Oxid_FAD_bind_N"/>
</dbReference>
<dbReference type="EnsemblMetazoa" id="XM_030979657">
    <property type="protein sequence ID" value="XP_030835517"/>
    <property type="gene ID" value="LOC580373"/>
</dbReference>
<dbReference type="Proteomes" id="UP000007110">
    <property type="component" value="Unassembled WGS sequence"/>
</dbReference>
<dbReference type="Pfam" id="PF01565">
    <property type="entry name" value="FAD_binding_4"/>
    <property type="match status" value="1"/>
</dbReference>
<name>A0A7M7NEZ3_STRPU</name>
<dbReference type="KEGG" id="spu:580373"/>
<reference evidence="5" key="1">
    <citation type="submission" date="2015-02" db="EMBL/GenBank/DDBJ databases">
        <title>Genome sequencing for Strongylocentrotus purpuratus.</title>
        <authorList>
            <person name="Murali S."/>
            <person name="Liu Y."/>
            <person name="Vee V."/>
            <person name="English A."/>
            <person name="Wang M."/>
            <person name="Skinner E."/>
            <person name="Han Y."/>
            <person name="Muzny D.M."/>
            <person name="Worley K.C."/>
            <person name="Gibbs R.A."/>
        </authorList>
    </citation>
    <scope>NUCLEOTIDE SEQUENCE</scope>
</reference>
<dbReference type="PANTHER" id="PTHR43762">
    <property type="entry name" value="L-GULONOLACTONE OXIDASE"/>
    <property type="match status" value="1"/>
</dbReference>
<dbReference type="Gene3D" id="3.30.43.10">
    <property type="entry name" value="Uridine Diphospho-n-acetylenolpyruvylglucosamine Reductase, domain 2"/>
    <property type="match status" value="1"/>
</dbReference>
<dbReference type="SUPFAM" id="SSF56176">
    <property type="entry name" value="FAD-binding/transporter-associated domain-like"/>
    <property type="match status" value="1"/>
</dbReference>
<protein>
    <recommendedName>
        <fullName evidence="3">FAD-binding PCMH-type domain-containing protein</fullName>
    </recommendedName>
</protein>
<feature type="domain" description="FAD-binding PCMH-type" evidence="3">
    <location>
        <begin position="81"/>
        <end position="286"/>
    </location>
</feature>
<evidence type="ECO:0000313" key="4">
    <source>
        <dbReference type="EnsemblMetazoa" id="XP_030835517"/>
    </source>
</evidence>
<evidence type="ECO:0000259" key="3">
    <source>
        <dbReference type="PROSITE" id="PS51387"/>
    </source>
</evidence>
<dbReference type="InterPro" id="IPR010031">
    <property type="entry name" value="FAD_lactone_oxidase-like"/>
</dbReference>
<dbReference type="GO" id="GO:0016020">
    <property type="term" value="C:membrane"/>
    <property type="evidence" value="ECO:0007669"/>
    <property type="project" value="InterPro"/>
</dbReference>
<evidence type="ECO:0000256" key="1">
    <source>
        <dbReference type="ARBA" id="ARBA00023002"/>
    </source>
</evidence>
<dbReference type="InterPro" id="IPR007173">
    <property type="entry name" value="ALO_C"/>
</dbReference>
<dbReference type="RefSeq" id="XP_030835517.1">
    <property type="nucleotide sequence ID" value="XM_030979657.1"/>
</dbReference>
<dbReference type="PANTHER" id="PTHR43762:SF1">
    <property type="entry name" value="D-ARABINONO-1,4-LACTONE OXIDASE"/>
    <property type="match status" value="1"/>
</dbReference>
<reference evidence="4" key="2">
    <citation type="submission" date="2021-01" db="UniProtKB">
        <authorList>
            <consortium name="EnsemblMetazoa"/>
        </authorList>
    </citation>
    <scope>IDENTIFICATION</scope>
</reference>
<dbReference type="InterPro" id="IPR016169">
    <property type="entry name" value="FAD-bd_PCMH_sub2"/>
</dbReference>
<evidence type="ECO:0000256" key="2">
    <source>
        <dbReference type="SAM" id="MobiDB-lite"/>
    </source>
</evidence>
<dbReference type="AlphaFoldDB" id="A0A7M7NEZ3"/>
<accession>A0A7M7NEZ3</accession>
<dbReference type="Gene3D" id="3.30.70.2520">
    <property type="match status" value="1"/>
</dbReference>
<proteinExistence type="predicted"/>
<evidence type="ECO:0000313" key="5">
    <source>
        <dbReference type="Proteomes" id="UP000007110"/>
    </source>
</evidence>
<organism evidence="4 5">
    <name type="scientific">Strongylocentrotus purpuratus</name>
    <name type="common">Purple sea urchin</name>
    <dbReference type="NCBI Taxonomy" id="7668"/>
    <lineage>
        <taxon>Eukaryota</taxon>
        <taxon>Metazoa</taxon>
        <taxon>Echinodermata</taxon>
        <taxon>Eleutherozoa</taxon>
        <taxon>Echinozoa</taxon>
        <taxon>Echinoidea</taxon>
        <taxon>Euechinoidea</taxon>
        <taxon>Echinacea</taxon>
        <taxon>Camarodonta</taxon>
        <taxon>Echinidea</taxon>
        <taxon>Strongylocentrotidae</taxon>
        <taxon>Strongylocentrotus</taxon>
    </lineage>
</organism>
<dbReference type="InterPro" id="IPR036318">
    <property type="entry name" value="FAD-bd_PCMH-like_sf"/>
</dbReference>